<evidence type="ECO:0000313" key="2">
    <source>
        <dbReference type="Proteomes" id="UP000483362"/>
    </source>
</evidence>
<reference evidence="1 2" key="1">
    <citation type="submission" date="2019-08" db="EMBL/GenBank/DDBJ databases">
        <title>In-depth cultivation of the pig gut microbiome towards novel bacterial diversity and tailored functional studies.</title>
        <authorList>
            <person name="Wylensek D."/>
            <person name="Hitch T.C.A."/>
            <person name="Clavel T."/>
        </authorList>
    </citation>
    <scope>NUCLEOTIDE SEQUENCE [LARGE SCALE GENOMIC DNA]</scope>
    <source>
        <strain evidence="1 2">Oil-RF-744-WCA-WT-10</strain>
    </source>
</reference>
<dbReference type="AlphaFoldDB" id="A0A6L5XFN0"/>
<dbReference type="Proteomes" id="UP000483362">
    <property type="component" value="Unassembled WGS sequence"/>
</dbReference>
<name>A0A6L5XFN0_9BACT</name>
<keyword evidence="2" id="KW-1185">Reference proteome</keyword>
<gene>
    <name evidence="1" type="ORF">FYJ29_11080</name>
</gene>
<sequence>MMRFIIYAFFLLLSIGLLSSCRSAKPAKFLMLTADSIKYWNLTDGKFGIAFKKNHSFVEYDGKGMIYTDCISYKYFDIYHDSIRYFYGGREGIKTRDKLYYNADRIIKLTEDTLVLASCGKDARQRVFEKSKNQNIVLTVRPEERWGFKYPKLRKDINVDSIFSSLYTSVPKIAAPEQFSAQAYMLIGKDGDVANIDLKDCYPPRNEYPIFFDMLMSKIRLLKFVPARIEQDGKISETFEFNVALPISSKKKESR</sequence>
<organism evidence="1 2">
    <name type="scientific">Sodaliphilus pleomorphus</name>
    <dbReference type="NCBI Taxonomy" id="2606626"/>
    <lineage>
        <taxon>Bacteria</taxon>
        <taxon>Pseudomonadati</taxon>
        <taxon>Bacteroidota</taxon>
        <taxon>Bacteroidia</taxon>
        <taxon>Bacteroidales</taxon>
        <taxon>Muribaculaceae</taxon>
        <taxon>Sodaliphilus</taxon>
    </lineage>
</organism>
<evidence type="ECO:0008006" key="3">
    <source>
        <dbReference type="Google" id="ProtNLM"/>
    </source>
</evidence>
<evidence type="ECO:0000313" key="1">
    <source>
        <dbReference type="EMBL" id="MSS18298.1"/>
    </source>
</evidence>
<dbReference type="PROSITE" id="PS51257">
    <property type="entry name" value="PROKAR_LIPOPROTEIN"/>
    <property type="match status" value="1"/>
</dbReference>
<dbReference type="RefSeq" id="WP_154327467.1">
    <property type="nucleotide sequence ID" value="NZ_CP045696.1"/>
</dbReference>
<proteinExistence type="predicted"/>
<accession>A0A6L5XFN0</accession>
<comment type="caution">
    <text evidence="1">The sequence shown here is derived from an EMBL/GenBank/DDBJ whole genome shotgun (WGS) entry which is preliminary data.</text>
</comment>
<protein>
    <recommendedName>
        <fullName evidence="3">Lipoprotein</fullName>
    </recommendedName>
</protein>
<dbReference type="EMBL" id="VULT01000019">
    <property type="protein sequence ID" value="MSS18298.1"/>
    <property type="molecule type" value="Genomic_DNA"/>
</dbReference>